<dbReference type="InterPro" id="IPR004326">
    <property type="entry name" value="Mlo"/>
</dbReference>
<feature type="transmembrane region" description="Helical" evidence="10">
    <location>
        <begin position="300"/>
        <end position="318"/>
    </location>
</feature>
<comment type="subcellular location">
    <subcellularLocation>
        <location evidence="1 8">Membrane</location>
        <topology evidence="1 8">Multi-pass membrane protein</topology>
    </subcellularLocation>
</comment>
<accession>A0A8T2YKJ8</accession>
<feature type="transmembrane region" description="Helical" evidence="10">
    <location>
        <begin position="17"/>
        <end position="40"/>
    </location>
</feature>
<evidence type="ECO:0000256" key="8">
    <source>
        <dbReference type="RuleBase" id="RU280816"/>
    </source>
</evidence>
<dbReference type="PANTHER" id="PTHR31942:SF59">
    <property type="entry name" value="MLO-LIKE PROTEIN"/>
    <property type="match status" value="1"/>
</dbReference>
<dbReference type="EMBL" id="JACEGQ020000006">
    <property type="protein sequence ID" value="KAH8505611.1"/>
    <property type="molecule type" value="Genomic_DNA"/>
</dbReference>
<gene>
    <name evidence="8" type="primary">MLO</name>
    <name evidence="11" type="ORF">H0E87_012730</name>
</gene>
<comment type="function">
    <text evidence="8">May be involved in modulation of pathogen defense and leaf cell death.</text>
</comment>
<dbReference type="GO" id="GO:0006952">
    <property type="term" value="P:defense response"/>
    <property type="evidence" value="ECO:0007669"/>
    <property type="project" value="UniProtKB-KW"/>
</dbReference>
<keyword evidence="12" id="KW-1185">Reference proteome</keyword>
<protein>
    <recommendedName>
        <fullName evidence="8">MLO-like protein</fullName>
    </recommendedName>
</protein>
<feature type="transmembrane region" description="Helical" evidence="10">
    <location>
        <begin position="172"/>
        <end position="195"/>
    </location>
</feature>
<feature type="compositionally biased region" description="Basic and acidic residues" evidence="9">
    <location>
        <begin position="471"/>
        <end position="480"/>
    </location>
</feature>
<feature type="compositionally biased region" description="Polar residues" evidence="9">
    <location>
        <begin position="481"/>
        <end position="493"/>
    </location>
</feature>
<evidence type="ECO:0000256" key="4">
    <source>
        <dbReference type="ARBA" id="ARBA00022821"/>
    </source>
</evidence>
<reference evidence="11" key="1">
    <citation type="journal article" date="2021" name="J. Hered.">
        <title>Genome Assembly of Salicaceae Populus deltoides (Eastern Cottonwood) I-69 Based on Nanopore Sequencing and Hi-C Technologies.</title>
        <authorList>
            <person name="Bai S."/>
            <person name="Wu H."/>
            <person name="Zhang J."/>
            <person name="Pan Z."/>
            <person name="Zhao W."/>
            <person name="Li Z."/>
            <person name="Tong C."/>
        </authorList>
    </citation>
    <scope>NUCLEOTIDE SEQUENCE</scope>
    <source>
        <tissue evidence="11">Leaf</tissue>
    </source>
</reference>
<keyword evidence="8" id="KW-0112">Calmodulin-binding</keyword>
<dbReference type="PANTHER" id="PTHR31942">
    <property type="entry name" value="MLO-LIKE PROTEIN 1"/>
    <property type="match status" value="1"/>
</dbReference>
<evidence type="ECO:0000256" key="2">
    <source>
        <dbReference type="ARBA" id="ARBA00006574"/>
    </source>
</evidence>
<keyword evidence="7 8" id="KW-0568">Pathogenesis-related protein</keyword>
<evidence type="ECO:0000256" key="3">
    <source>
        <dbReference type="ARBA" id="ARBA00022692"/>
    </source>
</evidence>
<proteinExistence type="inferred from homology"/>
<dbReference type="GO" id="GO:0016020">
    <property type="term" value="C:membrane"/>
    <property type="evidence" value="ECO:0007669"/>
    <property type="project" value="UniProtKB-SubCell"/>
</dbReference>
<organism evidence="11 12">
    <name type="scientific">Populus deltoides</name>
    <name type="common">Eastern poplar</name>
    <name type="synonym">Eastern cottonwood</name>
    <dbReference type="NCBI Taxonomy" id="3696"/>
    <lineage>
        <taxon>Eukaryota</taxon>
        <taxon>Viridiplantae</taxon>
        <taxon>Streptophyta</taxon>
        <taxon>Embryophyta</taxon>
        <taxon>Tracheophyta</taxon>
        <taxon>Spermatophyta</taxon>
        <taxon>Magnoliopsida</taxon>
        <taxon>eudicotyledons</taxon>
        <taxon>Gunneridae</taxon>
        <taxon>Pentapetalae</taxon>
        <taxon>rosids</taxon>
        <taxon>fabids</taxon>
        <taxon>Malpighiales</taxon>
        <taxon>Salicaceae</taxon>
        <taxon>Saliceae</taxon>
        <taxon>Populus</taxon>
    </lineage>
</organism>
<sequence length="537" mass="61566">MATEDTSIRTLEHTPSWALATVCFVFISVSIVLEHIFHLLTNWLNRSRRTALGEAADKLKSELMLLGFMSLMLAATQKPISKICIPANLANSMLPCRKEVAISKLTAVQNYGNFAGNFVGSLSSENGLRGKNILWGHRSLLADDAGTVNISDDPCSSKGKVSLMSQKGIHQLHIFIFVLAVMQIVYSVLTMALGWTKMRRWEAWEKESRTIEYQVANDPNRFRLTRQTTFGRRHIETWSTNISALLWMICFFRQFFHSVAKVDYLTLRHGFISAHLSTRNVNHFNFQEYIQRSLDDDFKVVVSISPLLWFLVAILLLLDVHGWNVYHWISYVPLVIVLVVGAKLEVIVAKMAFRIDDQNRVSRGTPLVHPNDNLFWFGQPRFVLVLIHFVLFVNAFEFAFFIWVTIQFGLESCYHENTSFIVARVVLAITVQVICSYITLPLYALVTQMGSQFKSKVLEEQVAHIIKQRHAEARERRKTQDQYSLRSPRSALSTDRSIKMYSPIRSPRPPILHELTLPSNEQQIAAKDNEKRSRLIH</sequence>
<evidence type="ECO:0000256" key="5">
    <source>
        <dbReference type="ARBA" id="ARBA00022989"/>
    </source>
</evidence>
<feature type="transmembrane region" description="Helical" evidence="10">
    <location>
        <begin position="330"/>
        <end position="353"/>
    </location>
</feature>
<dbReference type="AlphaFoldDB" id="A0A8T2YKJ8"/>
<evidence type="ECO:0000256" key="9">
    <source>
        <dbReference type="SAM" id="MobiDB-lite"/>
    </source>
</evidence>
<keyword evidence="3 8" id="KW-0812">Transmembrane</keyword>
<evidence type="ECO:0000256" key="6">
    <source>
        <dbReference type="ARBA" id="ARBA00023136"/>
    </source>
</evidence>
<dbReference type="GO" id="GO:0005516">
    <property type="term" value="F:calmodulin binding"/>
    <property type="evidence" value="ECO:0007669"/>
    <property type="project" value="UniProtKB-KW"/>
</dbReference>
<comment type="caution">
    <text evidence="11">The sequence shown here is derived from an EMBL/GenBank/DDBJ whole genome shotgun (WGS) entry which is preliminary data.</text>
</comment>
<evidence type="ECO:0000313" key="12">
    <source>
        <dbReference type="Proteomes" id="UP000807159"/>
    </source>
</evidence>
<keyword evidence="5 8" id="KW-1133">Transmembrane helix</keyword>
<feature type="transmembrane region" description="Helical" evidence="10">
    <location>
        <begin position="421"/>
        <end position="446"/>
    </location>
</feature>
<feature type="transmembrane region" description="Helical" evidence="10">
    <location>
        <begin position="238"/>
        <end position="256"/>
    </location>
</feature>
<dbReference type="Proteomes" id="UP000807159">
    <property type="component" value="Chromosome 6"/>
</dbReference>
<keyword evidence="4 8" id="KW-0611">Plant defense</keyword>
<keyword evidence="6 8" id="KW-0472">Membrane</keyword>
<feature type="region of interest" description="Disordered" evidence="9">
    <location>
        <begin position="471"/>
        <end position="493"/>
    </location>
</feature>
<evidence type="ECO:0000256" key="10">
    <source>
        <dbReference type="SAM" id="Phobius"/>
    </source>
</evidence>
<comment type="similarity">
    <text evidence="2 8">Belongs to the MLO family.</text>
</comment>
<evidence type="ECO:0000256" key="1">
    <source>
        <dbReference type="ARBA" id="ARBA00004141"/>
    </source>
</evidence>
<feature type="transmembrane region" description="Helical" evidence="10">
    <location>
        <begin position="382"/>
        <end position="406"/>
    </location>
</feature>
<dbReference type="Pfam" id="PF03094">
    <property type="entry name" value="Mlo"/>
    <property type="match status" value="1"/>
</dbReference>
<name>A0A8T2YKJ8_POPDE</name>
<comment type="domain">
    <text evidence="8">The C-terminus contains a calmodulin-binding domain, which binds calmodulin in a calcium-dependent fashion.</text>
</comment>
<evidence type="ECO:0000256" key="7">
    <source>
        <dbReference type="ARBA" id="ARBA00023265"/>
    </source>
</evidence>
<evidence type="ECO:0000313" key="11">
    <source>
        <dbReference type="EMBL" id="KAH8505611.1"/>
    </source>
</evidence>